<proteinExistence type="predicted"/>
<dbReference type="SUPFAM" id="SSF52091">
    <property type="entry name" value="SpoIIaa-like"/>
    <property type="match status" value="1"/>
</dbReference>
<dbReference type="EMBL" id="CP108125">
    <property type="protein sequence ID" value="WTO86966.1"/>
    <property type="molecule type" value="Genomic_DNA"/>
</dbReference>
<feature type="domain" description="STAS" evidence="1">
    <location>
        <begin position="5"/>
        <end position="114"/>
    </location>
</feature>
<dbReference type="PROSITE" id="PS50801">
    <property type="entry name" value="STAS"/>
    <property type="match status" value="1"/>
</dbReference>
<evidence type="ECO:0000313" key="2">
    <source>
        <dbReference type="EMBL" id="WTO86966.1"/>
    </source>
</evidence>
<dbReference type="CDD" id="cd07043">
    <property type="entry name" value="STAS_anti-anti-sigma_factors"/>
    <property type="match status" value="1"/>
</dbReference>
<evidence type="ECO:0000259" key="1">
    <source>
        <dbReference type="PROSITE" id="PS50801"/>
    </source>
</evidence>
<dbReference type="Proteomes" id="UP001622690">
    <property type="component" value="Chromosome"/>
</dbReference>
<dbReference type="Gene3D" id="3.30.750.24">
    <property type="entry name" value="STAS domain"/>
    <property type="match status" value="1"/>
</dbReference>
<keyword evidence="3" id="KW-1185">Reference proteome</keyword>
<dbReference type="PANTHER" id="PTHR33495">
    <property type="entry name" value="ANTI-SIGMA FACTOR ANTAGONIST TM_1081-RELATED-RELATED"/>
    <property type="match status" value="1"/>
</dbReference>
<evidence type="ECO:0000313" key="3">
    <source>
        <dbReference type="Proteomes" id="UP001622690"/>
    </source>
</evidence>
<dbReference type="PANTHER" id="PTHR33495:SF2">
    <property type="entry name" value="ANTI-SIGMA FACTOR ANTAGONIST TM_1081-RELATED"/>
    <property type="match status" value="1"/>
</dbReference>
<sequence length="122" mass="13118">MNDEAEIIETVDEDVRLVRVTGEFDADEAEAVTSALAAPRDGAALATVVDLGEVTFADSSLLHALLTARQDHATAGLPFVLMAVSPLVRRLLDLTDTARVFTTAPDLTSALDLIREEINSRR</sequence>
<dbReference type="RefSeq" id="WP_406261093.1">
    <property type="nucleotide sequence ID" value="NZ_CP108125.1"/>
</dbReference>
<reference evidence="2 3" key="1">
    <citation type="submission" date="2022-10" db="EMBL/GenBank/DDBJ databases">
        <title>The complete genomes of actinobacterial strains from the NBC collection.</title>
        <authorList>
            <person name="Joergensen T.S."/>
            <person name="Alvarez Arevalo M."/>
            <person name="Sterndorff E.B."/>
            <person name="Faurdal D."/>
            <person name="Vuksanovic O."/>
            <person name="Mourched A.-S."/>
            <person name="Charusanti P."/>
            <person name="Shaw S."/>
            <person name="Blin K."/>
            <person name="Weber T."/>
        </authorList>
    </citation>
    <scope>NUCLEOTIDE SEQUENCE [LARGE SCALE GENOMIC DNA]</scope>
    <source>
        <strain evidence="2 3">NBC_00206</strain>
    </source>
</reference>
<protein>
    <submittedName>
        <fullName evidence="2">STAS domain-containing protein</fullName>
    </submittedName>
</protein>
<organism evidence="2 3">
    <name type="scientific">Streptomyces nigra</name>
    <dbReference type="NCBI Taxonomy" id="1827580"/>
    <lineage>
        <taxon>Bacteria</taxon>
        <taxon>Bacillati</taxon>
        <taxon>Actinomycetota</taxon>
        <taxon>Actinomycetes</taxon>
        <taxon>Kitasatosporales</taxon>
        <taxon>Streptomycetaceae</taxon>
        <taxon>Streptomyces</taxon>
    </lineage>
</organism>
<dbReference type="InterPro" id="IPR036513">
    <property type="entry name" value="STAS_dom_sf"/>
</dbReference>
<gene>
    <name evidence="2" type="ORF">OHU27_32835</name>
</gene>
<dbReference type="InterPro" id="IPR002645">
    <property type="entry name" value="STAS_dom"/>
</dbReference>
<name>A0ABZ1J390_9ACTN</name>
<dbReference type="Pfam" id="PF01740">
    <property type="entry name" value="STAS"/>
    <property type="match status" value="1"/>
</dbReference>
<accession>A0ABZ1J390</accession>